<dbReference type="InterPro" id="IPR050154">
    <property type="entry name" value="UbiB_kinase"/>
</dbReference>
<comment type="similarity">
    <text evidence="1">Belongs to the protein kinase superfamily. ADCK protein kinase family.</text>
</comment>
<comment type="caution">
    <text evidence="3">The sequence shown here is derived from an EMBL/GenBank/DDBJ whole genome shotgun (WGS) entry which is preliminary data.</text>
</comment>
<proteinExistence type="inferred from homology"/>
<reference evidence="3" key="1">
    <citation type="submission" date="2021-02" db="EMBL/GenBank/DDBJ databases">
        <authorList>
            <person name="Dougan E. K."/>
            <person name="Rhodes N."/>
            <person name="Thang M."/>
            <person name="Chan C."/>
        </authorList>
    </citation>
    <scope>NUCLEOTIDE SEQUENCE</scope>
</reference>
<gene>
    <name evidence="3" type="ORF">SNEC2469_LOCUS19508</name>
</gene>
<dbReference type="AlphaFoldDB" id="A0A812WQ30"/>
<accession>A0A812WQ30</accession>
<dbReference type="OrthoDB" id="427480at2759"/>
<name>A0A812WQ30_9DINO</name>
<dbReference type="PANTHER" id="PTHR10566:SF113">
    <property type="entry name" value="PROTEIN ACTIVITY OF BC1 COMPLEX KINASE 7, CHLOROPLASTIC"/>
    <property type="match status" value="1"/>
</dbReference>
<evidence type="ECO:0000313" key="4">
    <source>
        <dbReference type="Proteomes" id="UP000601435"/>
    </source>
</evidence>
<organism evidence="3 4">
    <name type="scientific">Symbiodinium necroappetens</name>
    <dbReference type="NCBI Taxonomy" id="1628268"/>
    <lineage>
        <taxon>Eukaryota</taxon>
        <taxon>Sar</taxon>
        <taxon>Alveolata</taxon>
        <taxon>Dinophyceae</taxon>
        <taxon>Suessiales</taxon>
        <taxon>Symbiodiniaceae</taxon>
        <taxon>Symbiodinium</taxon>
    </lineage>
</organism>
<feature type="region of interest" description="Disordered" evidence="2">
    <location>
        <begin position="1"/>
        <end position="45"/>
    </location>
</feature>
<keyword evidence="4" id="KW-1185">Reference proteome</keyword>
<evidence type="ECO:0000256" key="1">
    <source>
        <dbReference type="ARBA" id="ARBA00009670"/>
    </source>
</evidence>
<feature type="non-terminal residue" evidence="3">
    <location>
        <position position="1"/>
    </location>
</feature>
<dbReference type="Proteomes" id="UP000601435">
    <property type="component" value="Unassembled WGS sequence"/>
</dbReference>
<dbReference type="EMBL" id="CAJNJA010033416">
    <property type="protein sequence ID" value="CAE7679033.1"/>
    <property type="molecule type" value="Genomic_DNA"/>
</dbReference>
<protein>
    <recommendedName>
        <fullName evidence="5">ABC1 atypical kinase-like domain-containing protein</fullName>
    </recommendedName>
</protein>
<sequence>MDADQPFVVLRSQPGIKDVASQAPREPPRMSAQHRSQEGDSSNNRKWSALACAAVCGAATVRRTKRTQKRPVVSRQVYKVEIDVPDPKEVEKEIETIAGPTIAKDLQQIGRAASEMLHSAEKALPKVTLPSLPKGMFPEVPPELTAAAKQLASKVEAAVGPNLTDLSKLAATHLPPDIAKVLLHPQVLEPAMMPAGVGAFVVWLLALRRGPQPWLEELPREYDYGRITAYWQRRPFKLLTRFVEAGIKVGGFLFALKTDEWTGAEDKMRPQRAIEARELITDLGVTFIKIAQVWASRPDILPKEYLKEYEKLLEQVRPFGRDLALETLRRSVDGSKAAID</sequence>
<evidence type="ECO:0000313" key="3">
    <source>
        <dbReference type="EMBL" id="CAE7679033.1"/>
    </source>
</evidence>
<dbReference type="PANTHER" id="PTHR10566">
    <property type="entry name" value="CHAPERONE-ACTIVITY OF BC1 COMPLEX CABC1 -RELATED"/>
    <property type="match status" value="1"/>
</dbReference>
<evidence type="ECO:0000256" key="2">
    <source>
        <dbReference type="SAM" id="MobiDB-lite"/>
    </source>
</evidence>
<evidence type="ECO:0008006" key="5">
    <source>
        <dbReference type="Google" id="ProtNLM"/>
    </source>
</evidence>